<dbReference type="CDD" id="cd06170">
    <property type="entry name" value="LuxR_C_like"/>
    <property type="match status" value="1"/>
</dbReference>
<dbReference type="PROSITE" id="PS50110">
    <property type="entry name" value="RESPONSE_REGULATORY"/>
    <property type="match status" value="1"/>
</dbReference>
<protein>
    <submittedName>
        <fullName evidence="5">Regulator</fullName>
    </submittedName>
</protein>
<evidence type="ECO:0000256" key="2">
    <source>
        <dbReference type="PROSITE-ProRule" id="PRU00169"/>
    </source>
</evidence>
<evidence type="ECO:0000259" key="4">
    <source>
        <dbReference type="PROSITE" id="PS50110"/>
    </source>
</evidence>
<feature type="modified residue" description="4-aspartylphosphate" evidence="2">
    <location>
        <position position="54"/>
    </location>
</feature>
<dbReference type="GO" id="GO:0000160">
    <property type="term" value="P:phosphorelay signal transduction system"/>
    <property type="evidence" value="ECO:0007669"/>
    <property type="project" value="InterPro"/>
</dbReference>
<dbReference type="PANTHER" id="PTHR43214">
    <property type="entry name" value="TWO-COMPONENT RESPONSE REGULATOR"/>
    <property type="match status" value="1"/>
</dbReference>
<organism evidence="5">
    <name type="scientific">Streptomyces echinatus</name>
    <dbReference type="NCBI Taxonomy" id="67293"/>
    <lineage>
        <taxon>Bacteria</taxon>
        <taxon>Bacillati</taxon>
        <taxon>Actinomycetota</taxon>
        <taxon>Actinomycetes</taxon>
        <taxon>Kitasatosporales</taxon>
        <taxon>Streptomycetaceae</taxon>
        <taxon>Streptomyces</taxon>
    </lineage>
</organism>
<dbReference type="InterPro" id="IPR001789">
    <property type="entry name" value="Sig_transdc_resp-reg_receiver"/>
</dbReference>
<dbReference type="AlphaFoldDB" id="A1C181"/>
<reference evidence="5" key="1">
    <citation type="submission" date="2006-08" db="EMBL/GenBank/DDBJ databases">
        <title>Cloning and heterologous expression of the aranciamycin biosynthetic gene cluster revealed a new flexible glycosyltransferase.</title>
        <authorList>
            <person name="Luzhetskyy A."/>
            <person name="Mayer A."/>
            <person name="Hoffman J."/>
            <person name="Wohlert S."/>
            <person name="Vente A."/>
            <person name="Bechthold A."/>
        </authorList>
    </citation>
    <scope>NUCLEOTIDE SEQUENCE</scope>
</reference>
<dbReference type="SUPFAM" id="SSF52172">
    <property type="entry name" value="CheY-like"/>
    <property type="match status" value="1"/>
</dbReference>
<feature type="domain" description="HTH luxR-type" evidence="3">
    <location>
        <begin position="134"/>
        <end position="199"/>
    </location>
</feature>
<dbReference type="PANTHER" id="PTHR43214:SF42">
    <property type="entry name" value="TRANSCRIPTIONAL REGULATORY PROTEIN DESR"/>
    <property type="match status" value="1"/>
</dbReference>
<dbReference type="InterPro" id="IPR016032">
    <property type="entry name" value="Sig_transdc_resp-reg_C-effctor"/>
</dbReference>
<dbReference type="Pfam" id="PF00196">
    <property type="entry name" value="GerE"/>
    <property type="match status" value="1"/>
</dbReference>
<dbReference type="SUPFAM" id="SSF46894">
    <property type="entry name" value="C-terminal effector domain of the bipartite response regulators"/>
    <property type="match status" value="1"/>
</dbReference>
<dbReference type="GO" id="GO:0003677">
    <property type="term" value="F:DNA binding"/>
    <property type="evidence" value="ECO:0007669"/>
    <property type="project" value="UniProtKB-KW"/>
</dbReference>
<evidence type="ECO:0000259" key="3">
    <source>
        <dbReference type="PROSITE" id="PS50043"/>
    </source>
</evidence>
<dbReference type="InterPro" id="IPR039420">
    <property type="entry name" value="WalR-like"/>
</dbReference>
<dbReference type="Gene3D" id="3.40.50.2300">
    <property type="match status" value="1"/>
</dbReference>
<name>A1C181_9ACTN</name>
<feature type="domain" description="Response regulatory" evidence="4">
    <location>
        <begin position="3"/>
        <end position="119"/>
    </location>
</feature>
<dbReference type="SMART" id="SM00421">
    <property type="entry name" value="HTH_LUXR"/>
    <property type="match status" value="1"/>
</dbReference>
<dbReference type="InterPro" id="IPR011006">
    <property type="entry name" value="CheY-like_superfamily"/>
</dbReference>
<sequence>MIRVLLAEDEHLIRGALTALLSEEVGIDVVADTGTGRSVLSLSLQHRPDVVVLDVMLPDMTGLEVAEQLQEHLPSCRILLLTSLGIPGTVRQALEQQVDGYLLKDAPPAALADAIRKVAGGQRVIAPGLMLAAWESRANPLTPRETEILRWASEGGSVRDVADAARLSPGTVRNHLSSIVTKLGARSRLDAVRIAQDAGWLP</sequence>
<dbReference type="PROSITE" id="PS50043">
    <property type="entry name" value="HTH_LUXR_2"/>
    <property type="match status" value="1"/>
</dbReference>
<evidence type="ECO:0000313" key="5">
    <source>
        <dbReference type="EMBL" id="ABL09961.1"/>
    </source>
</evidence>
<keyword evidence="1" id="KW-0238">DNA-binding</keyword>
<dbReference type="EMBL" id="DQ915964">
    <property type="protein sequence ID" value="ABL09961.1"/>
    <property type="molecule type" value="Genomic_DNA"/>
</dbReference>
<dbReference type="GO" id="GO:0006355">
    <property type="term" value="P:regulation of DNA-templated transcription"/>
    <property type="evidence" value="ECO:0007669"/>
    <property type="project" value="InterPro"/>
</dbReference>
<dbReference type="InterPro" id="IPR000792">
    <property type="entry name" value="Tscrpt_reg_LuxR_C"/>
</dbReference>
<dbReference type="Pfam" id="PF00072">
    <property type="entry name" value="Response_reg"/>
    <property type="match status" value="1"/>
</dbReference>
<accession>A1C181</accession>
<proteinExistence type="predicted"/>
<dbReference type="SMART" id="SM00448">
    <property type="entry name" value="REC"/>
    <property type="match status" value="1"/>
</dbReference>
<dbReference type="PRINTS" id="PR00038">
    <property type="entry name" value="HTHLUXR"/>
</dbReference>
<evidence type="ECO:0000256" key="1">
    <source>
        <dbReference type="ARBA" id="ARBA00023125"/>
    </source>
</evidence>
<keyword evidence="2" id="KW-0597">Phosphoprotein</keyword>